<feature type="compositionally biased region" description="Basic residues" evidence="1">
    <location>
        <begin position="25"/>
        <end position="35"/>
    </location>
</feature>
<reference evidence="2 3" key="1">
    <citation type="submission" date="2019-05" db="EMBL/GenBank/DDBJ databases">
        <title>Another draft genome of Portunus trituberculatus and its Hox gene families provides insights of decapod evolution.</title>
        <authorList>
            <person name="Jeong J.-H."/>
            <person name="Song I."/>
            <person name="Kim S."/>
            <person name="Choi T."/>
            <person name="Kim D."/>
            <person name="Ryu S."/>
            <person name="Kim W."/>
        </authorList>
    </citation>
    <scope>NUCLEOTIDE SEQUENCE [LARGE SCALE GENOMIC DNA]</scope>
    <source>
        <tissue evidence="2">Muscle</tissue>
    </source>
</reference>
<dbReference type="AlphaFoldDB" id="A0A5B7G796"/>
<gene>
    <name evidence="2" type="ORF">E2C01_046850</name>
</gene>
<dbReference type="Proteomes" id="UP000324222">
    <property type="component" value="Unassembled WGS sequence"/>
</dbReference>
<protein>
    <submittedName>
        <fullName evidence="2">Uncharacterized protein</fullName>
    </submittedName>
</protein>
<keyword evidence="3" id="KW-1185">Reference proteome</keyword>
<comment type="caution">
    <text evidence="2">The sequence shown here is derived from an EMBL/GenBank/DDBJ whole genome shotgun (WGS) entry which is preliminary data.</text>
</comment>
<evidence type="ECO:0000256" key="1">
    <source>
        <dbReference type="SAM" id="MobiDB-lite"/>
    </source>
</evidence>
<accession>A0A5B7G796</accession>
<organism evidence="2 3">
    <name type="scientific">Portunus trituberculatus</name>
    <name type="common">Swimming crab</name>
    <name type="synonym">Neptunus trituberculatus</name>
    <dbReference type="NCBI Taxonomy" id="210409"/>
    <lineage>
        <taxon>Eukaryota</taxon>
        <taxon>Metazoa</taxon>
        <taxon>Ecdysozoa</taxon>
        <taxon>Arthropoda</taxon>
        <taxon>Crustacea</taxon>
        <taxon>Multicrustacea</taxon>
        <taxon>Malacostraca</taxon>
        <taxon>Eumalacostraca</taxon>
        <taxon>Eucarida</taxon>
        <taxon>Decapoda</taxon>
        <taxon>Pleocyemata</taxon>
        <taxon>Brachyura</taxon>
        <taxon>Eubrachyura</taxon>
        <taxon>Portunoidea</taxon>
        <taxon>Portunidae</taxon>
        <taxon>Portuninae</taxon>
        <taxon>Portunus</taxon>
    </lineage>
</organism>
<dbReference type="EMBL" id="VSRR010011292">
    <property type="protein sequence ID" value="MPC52968.1"/>
    <property type="molecule type" value="Genomic_DNA"/>
</dbReference>
<evidence type="ECO:0000313" key="2">
    <source>
        <dbReference type="EMBL" id="MPC52968.1"/>
    </source>
</evidence>
<feature type="region of interest" description="Disordered" evidence="1">
    <location>
        <begin position="13"/>
        <end position="48"/>
    </location>
</feature>
<evidence type="ECO:0000313" key="3">
    <source>
        <dbReference type="Proteomes" id="UP000324222"/>
    </source>
</evidence>
<proteinExistence type="predicted"/>
<sequence length="66" mass="7234">MLRKGGSGFIWASSEGLAGREAPGQRRHQLARPRRRDPGQRGGNWLPGLSFGAQVPWIPEGRLSGR</sequence>
<name>A0A5B7G796_PORTR</name>